<keyword evidence="5" id="KW-0010">Activator</keyword>
<keyword evidence="4" id="KW-0805">Transcription regulation</keyword>
<evidence type="ECO:0000259" key="10">
    <source>
        <dbReference type="PROSITE" id="PS50102"/>
    </source>
</evidence>
<sequence>MNNAEISIEEVLSSDKQPTSIIMDCDIFEDHHLKSMDSYGIDDLSANNLDNISTNGEIQAFDSEGLLNQFESYCNTNTLQCIDNNKLTVTKPDINAVVMFEQPRAVSLLQKRENCKTKCIIPKRAKREVIVKKANYKILKDALSKNSLPYQDTVCETDSYFGDHNYSLPPWKDSNLLFLWGNNQDDNVNYIDSYKDNKEAITMEDDNIENMHNMDTSILFDQRLSYIENNDFEESSDIVDNSLVDSKERLRELISQCNSTNINESMQHYDKDNNSVSDKKHNKIIKEENIKSDKTAEDFIKELSKENLVRKIPKKIKRATSADTIIETNEQVERNNNSDSSNNASNKDAIRNIKLKLNKKRKSSTDLNIPKRKPIKKRRESIHRFKSFEEKKHETTRVRRISKSEEKTLDSKTFYNHNKKLISKRESKNVSKDEFLAKIMARWKKESVKSNTPVDMEICSDKEEEEKDEKECEEVSTDEPIGEITTHVDGTPIVDGLSGCLKTAKPKLVVFKDIEPSKKNTKKKALTWEQYRAKKQKSGSQVENNNGEDDKKSGGSRLETEVKEEQAASLDSDLEPGEIICDITSSMNEDVNMDKVEKVIDNDKTESNISNDDKTRISLGENEDEATDEVESLVRCYDRLQESETSTTNEDASNKQAHNNSGSVFNKVEISFIDKKSSEKKHSSLIFSKRDSSPISTDLHNKLPAYHSDFSNSTKFDEDDLNDSYSFSRSCSSESESSYSSSSDSSSEDERDRERRYRRRRKSSYSFSSGSSGSWSRSRSQSPDIDKWQSSVQEERRRKKQDQIEQRRIVYVGRLPDSITKRILRENFEQFGKIECCSLHMRECGDNYGFVTFVSKEDAFTAIERGNQCKGMEKYDLCFGGRRQFCGSQYADLDGDKEEEEELATGVPEYRGPVSAESEFDALLQQALARTRRK</sequence>
<feature type="region of interest" description="Disordered" evidence="9">
    <location>
        <begin position="676"/>
        <end position="702"/>
    </location>
</feature>
<dbReference type="OrthoDB" id="10047851at2759"/>
<dbReference type="InterPro" id="IPR000504">
    <property type="entry name" value="RRM_dom"/>
</dbReference>
<dbReference type="PROSITE" id="PS50102">
    <property type="entry name" value="RRM"/>
    <property type="match status" value="1"/>
</dbReference>
<feature type="region of interest" description="Disordered" evidence="9">
    <location>
        <begin position="460"/>
        <end position="489"/>
    </location>
</feature>
<reference evidence="11 12" key="1">
    <citation type="submission" date="2020-08" db="EMBL/GenBank/DDBJ databases">
        <authorList>
            <person name="Hejnol A."/>
        </authorList>
    </citation>
    <scope>NUCLEOTIDE SEQUENCE [LARGE SCALE GENOMIC DNA]</scope>
</reference>
<feature type="compositionally biased region" description="Basic residues" evidence="9">
    <location>
        <begin position="353"/>
        <end position="362"/>
    </location>
</feature>
<dbReference type="AlphaFoldDB" id="A0A7I8V9R3"/>
<feature type="domain" description="RRM" evidence="10">
    <location>
        <begin position="808"/>
        <end position="883"/>
    </location>
</feature>
<feature type="compositionally biased region" description="Basic and acidic residues" evidence="9">
    <location>
        <begin position="676"/>
        <end position="692"/>
    </location>
</feature>
<feature type="region of interest" description="Disordered" evidence="9">
    <location>
        <begin position="727"/>
        <end position="802"/>
    </location>
</feature>
<feature type="region of interest" description="Disordered" evidence="9">
    <location>
        <begin position="329"/>
        <end position="367"/>
    </location>
</feature>
<dbReference type="Gene3D" id="3.30.70.330">
    <property type="match status" value="1"/>
</dbReference>
<dbReference type="PANTHER" id="PTHR15528">
    <property type="entry name" value="PEROXISOME PROLIFERATOR ACTIVATED RECEPTOR GAMMA COACTIVATOR 1 PGC-1 -RELATED"/>
    <property type="match status" value="1"/>
</dbReference>
<dbReference type="InterPro" id="IPR035979">
    <property type="entry name" value="RBD_domain_sf"/>
</dbReference>
<evidence type="ECO:0000256" key="9">
    <source>
        <dbReference type="SAM" id="MobiDB-lite"/>
    </source>
</evidence>
<feature type="compositionally biased region" description="Basic and acidic residues" evidence="9">
    <location>
        <begin position="548"/>
        <end position="566"/>
    </location>
</feature>
<feature type="compositionally biased region" description="Basic and acidic residues" evidence="9">
    <location>
        <begin position="601"/>
        <end position="616"/>
    </location>
</feature>
<comment type="caution">
    <text evidence="11">The sequence shown here is derived from an EMBL/GenBank/DDBJ whole genome shotgun (WGS) entry which is preliminary data.</text>
</comment>
<organism evidence="11 12">
    <name type="scientific">Dimorphilus gyrociliatus</name>
    <dbReference type="NCBI Taxonomy" id="2664684"/>
    <lineage>
        <taxon>Eukaryota</taxon>
        <taxon>Metazoa</taxon>
        <taxon>Spiralia</taxon>
        <taxon>Lophotrochozoa</taxon>
        <taxon>Annelida</taxon>
        <taxon>Polychaeta</taxon>
        <taxon>Polychaeta incertae sedis</taxon>
        <taxon>Dinophilidae</taxon>
        <taxon>Dimorphilus</taxon>
    </lineage>
</organism>
<feature type="compositionally biased region" description="Low complexity" evidence="9">
    <location>
        <begin position="335"/>
        <end position="346"/>
    </location>
</feature>
<feature type="compositionally biased region" description="Acidic residues" evidence="9">
    <location>
        <begin position="462"/>
        <end position="481"/>
    </location>
</feature>
<feature type="region of interest" description="Disordered" evidence="9">
    <location>
        <begin position="518"/>
        <end position="577"/>
    </location>
</feature>
<comment type="subcellular location">
    <subcellularLocation>
        <location evidence="1">Nucleus</location>
    </subcellularLocation>
</comment>
<feature type="compositionally biased region" description="Acidic residues" evidence="9">
    <location>
        <begin position="621"/>
        <end position="631"/>
    </location>
</feature>
<evidence type="ECO:0000256" key="6">
    <source>
        <dbReference type="ARBA" id="ARBA00023163"/>
    </source>
</evidence>
<dbReference type="Pfam" id="PF00076">
    <property type="entry name" value="RRM_1"/>
    <property type="match status" value="1"/>
</dbReference>
<dbReference type="GO" id="GO:0045944">
    <property type="term" value="P:positive regulation of transcription by RNA polymerase II"/>
    <property type="evidence" value="ECO:0007669"/>
    <property type="project" value="TreeGrafter"/>
</dbReference>
<keyword evidence="6" id="KW-0804">Transcription</keyword>
<feature type="region of interest" description="Disordered" evidence="9">
    <location>
        <begin position="601"/>
        <end position="663"/>
    </location>
</feature>
<feature type="compositionally biased region" description="Low complexity" evidence="9">
    <location>
        <begin position="727"/>
        <end position="745"/>
    </location>
</feature>
<keyword evidence="7" id="KW-0539">Nucleus</keyword>
<name>A0A7I8V9R3_9ANNE</name>
<gene>
    <name evidence="11" type="ORF">DGYR_LOCUS2052</name>
</gene>
<feature type="compositionally biased region" description="Low complexity" evidence="9">
    <location>
        <begin position="764"/>
        <end position="782"/>
    </location>
</feature>
<protein>
    <submittedName>
        <fullName evidence="11">DgyrCDS2202</fullName>
    </submittedName>
</protein>
<keyword evidence="2" id="KW-0597">Phosphoprotein</keyword>
<feature type="compositionally biased region" description="Polar residues" evidence="9">
    <location>
        <begin position="643"/>
        <end position="663"/>
    </location>
</feature>
<dbReference type="GO" id="GO:0003723">
    <property type="term" value="F:RNA binding"/>
    <property type="evidence" value="ECO:0007669"/>
    <property type="project" value="UniProtKB-UniRule"/>
</dbReference>
<evidence type="ECO:0000256" key="2">
    <source>
        <dbReference type="ARBA" id="ARBA00022553"/>
    </source>
</evidence>
<evidence type="ECO:0000313" key="12">
    <source>
        <dbReference type="Proteomes" id="UP000549394"/>
    </source>
</evidence>
<evidence type="ECO:0000256" key="7">
    <source>
        <dbReference type="ARBA" id="ARBA00023242"/>
    </source>
</evidence>
<evidence type="ECO:0000256" key="5">
    <source>
        <dbReference type="ARBA" id="ARBA00023159"/>
    </source>
</evidence>
<dbReference type="InterPro" id="IPR034605">
    <property type="entry name" value="PGC-1"/>
</dbReference>
<keyword evidence="12" id="KW-1185">Reference proteome</keyword>
<evidence type="ECO:0000256" key="3">
    <source>
        <dbReference type="ARBA" id="ARBA00022884"/>
    </source>
</evidence>
<dbReference type="PANTHER" id="PTHR15528:SF11">
    <property type="entry name" value="FI18188P1"/>
    <property type="match status" value="1"/>
</dbReference>
<dbReference type="InterPro" id="IPR012677">
    <property type="entry name" value="Nucleotide-bd_a/b_plait_sf"/>
</dbReference>
<evidence type="ECO:0000256" key="8">
    <source>
        <dbReference type="PROSITE-ProRule" id="PRU00176"/>
    </source>
</evidence>
<keyword evidence="3 8" id="KW-0694">RNA-binding</keyword>
<dbReference type="SUPFAM" id="SSF54928">
    <property type="entry name" value="RNA-binding domain, RBD"/>
    <property type="match status" value="1"/>
</dbReference>
<dbReference type="GO" id="GO:0005634">
    <property type="term" value="C:nucleus"/>
    <property type="evidence" value="ECO:0007669"/>
    <property type="project" value="UniProtKB-SubCell"/>
</dbReference>
<evidence type="ECO:0000256" key="4">
    <source>
        <dbReference type="ARBA" id="ARBA00023015"/>
    </source>
</evidence>
<proteinExistence type="predicted"/>
<dbReference type="Proteomes" id="UP000549394">
    <property type="component" value="Unassembled WGS sequence"/>
</dbReference>
<evidence type="ECO:0000313" key="11">
    <source>
        <dbReference type="EMBL" id="CAD5113000.1"/>
    </source>
</evidence>
<dbReference type="EMBL" id="CAJFCJ010000003">
    <property type="protein sequence ID" value="CAD5113000.1"/>
    <property type="molecule type" value="Genomic_DNA"/>
</dbReference>
<feature type="compositionally biased region" description="Basic and acidic residues" evidence="9">
    <location>
        <begin position="793"/>
        <end position="802"/>
    </location>
</feature>
<dbReference type="GO" id="GO:0003712">
    <property type="term" value="F:transcription coregulator activity"/>
    <property type="evidence" value="ECO:0007669"/>
    <property type="project" value="InterPro"/>
</dbReference>
<dbReference type="SMART" id="SM00360">
    <property type="entry name" value="RRM"/>
    <property type="match status" value="1"/>
</dbReference>
<accession>A0A7I8V9R3</accession>
<evidence type="ECO:0000256" key="1">
    <source>
        <dbReference type="ARBA" id="ARBA00004123"/>
    </source>
</evidence>